<feature type="region of interest" description="Disordered" evidence="3">
    <location>
        <begin position="34"/>
        <end position="85"/>
    </location>
</feature>
<dbReference type="AlphaFoldDB" id="A0A8E0VJ12"/>
<keyword evidence="6" id="KW-1185">Reference proteome</keyword>
<dbReference type="Proteomes" id="UP000728185">
    <property type="component" value="Unassembled WGS sequence"/>
</dbReference>
<evidence type="ECO:0000256" key="2">
    <source>
        <dbReference type="RuleBase" id="RU003616"/>
    </source>
</evidence>
<evidence type="ECO:0000313" key="6">
    <source>
        <dbReference type="Proteomes" id="UP000728185"/>
    </source>
</evidence>
<dbReference type="GO" id="GO:0051082">
    <property type="term" value="F:unfolded protein binding"/>
    <property type="evidence" value="ECO:0007669"/>
    <property type="project" value="TreeGrafter"/>
</dbReference>
<dbReference type="GO" id="GO:0009408">
    <property type="term" value="P:response to heat"/>
    <property type="evidence" value="ECO:0007669"/>
    <property type="project" value="TreeGrafter"/>
</dbReference>
<organism evidence="5 6">
    <name type="scientific">Fasciolopsis buskii</name>
    <dbReference type="NCBI Taxonomy" id="27845"/>
    <lineage>
        <taxon>Eukaryota</taxon>
        <taxon>Metazoa</taxon>
        <taxon>Spiralia</taxon>
        <taxon>Lophotrochozoa</taxon>
        <taxon>Platyhelminthes</taxon>
        <taxon>Trematoda</taxon>
        <taxon>Digenea</taxon>
        <taxon>Plagiorchiida</taxon>
        <taxon>Echinostomata</taxon>
        <taxon>Echinostomatoidea</taxon>
        <taxon>Fasciolidae</taxon>
        <taxon>Fasciolopsis</taxon>
    </lineage>
</organism>
<proteinExistence type="inferred from homology"/>
<evidence type="ECO:0000313" key="5">
    <source>
        <dbReference type="EMBL" id="KAA0192177.1"/>
    </source>
</evidence>
<dbReference type="OrthoDB" id="10060792at2759"/>
<reference evidence="5" key="1">
    <citation type="submission" date="2019-05" db="EMBL/GenBank/DDBJ databases">
        <title>Annotation for the trematode Fasciolopsis buski.</title>
        <authorList>
            <person name="Choi Y.-J."/>
        </authorList>
    </citation>
    <scope>NUCLEOTIDE SEQUENCE</scope>
    <source>
        <strain evidence="5">HT</strain>
        <tissue evidence="5">Whole worm</tissue>
    </source>
</reference>
<comment type="similarity">
    <text evidence="1 2">Belongs to the small heat shock protein (HSP20) family.</text>
</comment>
<dbReference type="GO" id="GO:0005634">
    <property type="term" value="C:nucleus"/>
    <property type="evidence" value="ECO:0007669"/>
    <property type="project" value="TreeGrafter"/>
</dbReference>
<dbReference type="SUPFAM" id="SSF49764">
    <property type="entry name" value="HSP20-like chaperones"/>
    <property type="match status" value="2"/>
</dbReference>
<dbReference type="PANTHER" id="PTHR45640:SF26">
    <property type="entry name" value="RE23625P"/>
    <property type="match status" value="1"/>
</dbReference>
<dbReference type="CDD" id="cd06526">
    <property type="entry name" value="metazoan_ACD"/>
    <property type="match status" value="2"/>
</dbReference>
<feature type="compositionally biased region" description="Basic and acidic residues" evidence="3">
    <location>
        <begin position="266"/>
        <end position="279"/>
    </location>
</feature>
<sequence>MAKFRSELRVPVELDQRSFADRYRDRFASDWSERLSRDHGYSQKSRTEFSQPKFGSISRDSIPTTTTSSSATSPPQTTKSGLTGSRFVPWHRHFSNGSDSPTDFADGNDWFEEMRRRFDERRRRWDEDVRRMRREFFTLSPRHHLLTRSPSPPGMILPHSRKLSSSQPFSTSYETDPDGTVRFVANFDVNGFDPENMKVTVRDDELLVTAQMADKLGESSTTREYTRSVKLPSGADDRLAAATLTSDGILSISCPVKRHVRTRSSARVESDVHSTDTHDSFSPPSDSHASGENTAAQIVDRTRTRHIESNYPSSSPHTPPASAGTWAVPYSRSMTSSVMVRPKFRLELPIDSDYSPSEIQIRTLNRRIYVNARHEEHSVNRTAVREFSKEYDIPDNVDPESLEAKFENGMLYIEAATN</sequence>
<feature type="compositionally biased region" description="Basic and acidic residues" evidence="3">
    <location>
        <begin position="34"/>
        <end position="47"/>
    </location>
</feature>
<feature type="compositionally biased region" description="Polar residues" evidence="3">
    <location>
        <begin position="280"/>
        <end position="295"/>
    </location>
</feature>
<dbReference type="InterPro" id="IPR001436">
    <property type="entry name" value="Alpha-crystallin/sHSP_animal"/>
</dbReference>
<protein>
    <recommendedName>
        <fullName evidence="4">SHSP domain-containing protein</fullName>
    </recommendedName>
</protein>
<feature type="compositionally biased region" description="Low complexity" evidence="3">
    <location>
        <begin position="58"/>
        <end position="80"/>
    </location>
</feature>
<name>A0A8E0VJ12_9TREM</name>
<feature type="region of interest" description="Disordered" evidence="3">
    <location>
        <begin position="260"/>
        <end position="295"/>
    </location>
</feature>
<evidence type="ECO:0000256" key="1">
    <source>
        <dbReference type="PROSITE-ProRule" id="PRU00285"/>
    </source>
</evidence>
<evidence type="ECO:0000256" key="3">
    <source>
        <dbReference type="SAM" id="MobiDB-lite"/>
    </source>
</evidence>
<feature type="domain" description="SHSP" evidence="4">
    <location>
        <begin position="325"/>
        <end position="418"/>
    </location>
</feature>
<dbReference type="GO" id="GO:0005737">
    <property type="term" value="C:cytoplasm"/>
    <property type="evidence" value="ECO:0007669"/>
    <property type="project" value="TreeGrafter"/>
</dbReference>
<dbReference type="EMBL" id="LUCM01005850">
    <property type="protein sequence ID" value="KAA0192177.1"/>
    <property type="molecule type" value="Genomic_DNA"/>
</dbReference>
<gene>
    <name evidence="5" type="ORF">FBUS_07310</name>
</gene>
<dbReference type="PROSITE" id="PS01031">
    <property type="entry name" value="SHSP"/>
    <property type="match status" value="2"/>
</dbReference>
<dbReference type="PANTHER" id="PTHR45640">
    <property type="entry name" value="HEAT SHOCK PROTEIN HSP-12.2-RELATED"/>
    <property type="match status" value="1"/>
</dbReference>
<accession>A0A8E0VJ12</accession>
<dbReference type="GO" id="GO:0042026">
    <property type="term" value="P:protein refolding"/>
    <property type="evidence" value="ECO:0007669"/>
    <property type="project" value="TreeGrafter"/>
</dbReference>
<dbReference type="Pfam" id="PF00011">
    <property type="entry name" value="HSP20"/>
    <property type="match status" value="2"/>
</dbReference>
<dbReference type="InterPro" id="IPR008978">
    <property type="entry name" value="HSP20-like_chaperone"/>
</dbReference>
<dbReference type="Gene3D" id="2.60.40.790">
    <property type="match status" value="2"/>
</dbReference>
<dbReference type="InterPro" id="IPR002068">
    <property type="entry name" value="A-crystallin/Hsp20_dom"/>
</dbReference>
<comment type="caution">
    <text evidence="5">The sequence shown here is derived from an EMBL/GenBank/DDBJ whole genome shotgun (WGS) entry which is preliminary data.</text>
</comment>
<feature type="domain" description="SHSP" evidence="4">
    <location>
        <begin position="164"/>
        <end position="271"/>
    </location>
</feature>
<evidence type="ECO:0000259" key="4">
    <source>
        <dbReference type="PROSITE" id="PS01031"/>
    </source>
</evidence>